<geneLocation type="plasmid" evidence="2 3">
    <name>p120416</name>
</geneLocation>
<evidence type="ECO:0000256" key="1">
    <source>
        <dbReference type="SAM" id="Coils"/>
    </source>
</evidence>
<dbReference type="Proteomes" id="UP000092743">
    <property type="component" value="Plasmid p120416"/>
</dbReference>
<reference evidence="2 3" key="1">
    <citation type="submission" date="2016-04" db="EMBL/GenBank/DDBJ databases">
        <title>High quality genome of the nematocidal Bacillus thuringiensis MYBT18246.</title>
        <authorList>
            <person name="Hollensteiner J."/>
            <person name="Poehlein A."/>
            <person name="Sproeer C."/>
            <person name="Bunk B."/>
            <person name="Rosenstiel P."/>
            <person name="Schulenburg H."/>
            <person name="Liesegang H."/>
        </authorList>
    </citation>
    <scope>NUCLEOTIDE SEQUENCE [LARGE SCALE GENOMIC DNA]</scope>
    <source>
        <strain evidence="2 3">MYBT18246</strain>
        <plasmid evidence="2 3">p120416</plasmid>
    </source>
</reference>
<gene>
    <name evidence="2" type="ORF">BT246_68180</name>
</gene>
<dbReference type="AlphaFoldDB" id="A0A9W3X4D6"/>
<dbReference type="EMBL" id="CP015354">
    <property type="protein sequence ID" value="ANS52109.1"/>
    <property type="molecule type" value="Genomic_DNA"/>
</dbReference>
<sequence length="177" mass="20556">MNKGDAILRLLSEIKLELKGVKEQVEQMQTKLDTFEQQNQVKNKVEQKKPKQKTNIKRNYSASSRRLFSFTSLICTFCVNTRYIIQGGGIYVEKTRNSSCLSKGTSSYLRFCSSIRKSNTEFKRAYRRIRKSFKKTLQIVINHPLQMVFVSLLQKVCENHPSVKPVASWATKDIHFI</sequence>
<name>A0A9W3X4D6_BACTU</name>
<keyword evidence="2" id="KW-0614">Plasmid</keyword>
<evidence type="ECO:0000313" key="3">
    <source>
        <dbReference type="Proteomes" id="UP000092743"/>
    </source>
</evidence>
<accession>A0A9W3X4D6</accession>
<keyword evidence="1" id="KW-0175">Coiled coil</keyword>
<proteinExistence type="predicted"/>
<evidence type="ECO:0000313" key="2">
    <source>
        <dbReference type="EMBL" id="ANS52109.1"/>
    </source>
</evidence>
<protein>
    <submittedName>
        <fullName evidence="2">Uncharacterized protein</fullName>
    </submittedName>
</protein>
<organism evidence="2 3">
    <name type="scientific">Bacillus thuringiensis</name>
    <dbReference type="NCBI Taxonomy" id="1428"/>
    <lineage>
        <taxon>Bacteria</taxon>
        <taxon>Bacillati</taxon>
        <taxon>Bacillota</taxon>
        <taxon>Bacilli</taxon>
        <taxon>Bacillales</taxon>
        <taxon>Bacillaceae</taxon>
        <taxon>Bacillus</taxon>
        <taxon>Bacillus cereus group</taxon>
    </lineage>
</organism>
<feature type="coiled-coil region" evidence="1">
    <location>
        <begin position="11"/>
        <end position="38"/>
    </location>
</feature>